<feature type="domain" description="Neurotransmitter-gated ion-channel transmembrane" evidence="8">
    <location>
        <begin position="779"/>
        <end position="914"/>
    </location>
</feature>
<protein>
    <recommendedName>
        <fullName evidence="11">Neurotransmitter-gated ion-channel ligand-binding domain-containing protein</fullName>
    </recommendedName>
</protein>
<dbReference type="OrthoDB" id="203862at2759"/>
<evidence type="ECO:0000256" key="1">
    <source>
        <dbReference type="ARBA" id="ARBA00004141"/>
    </source>
</evidence>
<evidence type="ECO:0000313" key="10">
    <source>
        <dbReference type="Proteomes" id="UP000699462"/>
    </source>
</evidence>
<dbReference type="Pfam" id="PF02931">
    <property type="entry name" value="Neur_chan_LBD"/>
    <property type="match status" value="1"/>
</dbReference>
<evidence type="ECO:0000256" key="3">
    <source>
        <dbReference type="ARBA" id="ARBA00022989"/>
    </source>
</evidence>
<evidence type="ECO:0000256" key="5">
    <source>
        <dbReference type="SAM" id="MobiDB-lite"/>
    </source>
</evidence>
<dbReference type="InterPro" id="IPR038050">
    <property type="entry name" value="Neuro_actylchol_rec"/>
</dbReference>
<feature type="transmembrane region" description="Helical" evidence="6">
    <location>
        <begin position="983"/>
        <end position="1004"/>
    </location>
</feature>
<keyword evidence="10" id="KW-1185">Reference proteome</keyword>
<dbReference type="FunFam" id="2.70.170.10:FF:000053">
    <property type="entry name" value="Predicted protein"/>
    <property type="match status" value="1"/>
</dbReference>
<dbReference type="Gene3D" id="2.70.170.10">
    <property type="entry name" value="Neurotransmitter-gated ion-channel ligand-binding domain"/>
    <property type="match status" value="1"/>
</dbReference>
<feature type="compositionally biased region" description="Basic and acidic residues" evidence="5">
    <location>
        <begin position="451"/>
        <end position="463"/>
    </location>
</feature>
<evidence type="ECO:0000256" key="4">
    <source>
        <dbReference type="ARBA" id="ARBA00023136"/>
    </source>
</evidence>
<dbReference type="InterPro" id="IPR036719">
    <property type="entry name" value="Neuro-gated_channel_TM_sf"/>
</dbReference>
<dbReference type="InterPro" id="IPR036734">
    <property type="entry name" value="Neur_chan_lig-bd_sf"/>
</dbReference>
<feature type="domain" description="Neurotransmitter-gated ion-channel ligand-binding" evidence="7">
    <location>
        <begin position="569"/>
        <end position="748"/>
    </location>
</feature>
<keyword evidence="3 6" id="KW-1133">Transmembrane helix</keyword>
<comment type="subcellular location">
    <subcellularLocation>
        <location evidence="1">Membrane</location>
        <topology evidence="1">Multi-pass membrane protein</topology>
    </subcellularLocation>
</comment>
<dbReference type="AlphaFoldDB" id="A0A8T0DWG2"/>
<feature type="transmembrane region" description="Helical" evidence="6">
    <location>
        <begin position="832"/>
        <end position="853"/>
    </location>
</feature>
<evidence type="ECO:0008006" key="11">
    <source>
        <dbReference type="Google" id="ProtNLM"/>
    </source>
</evidence>
<sequence>MSDLSVPMDGFFPEINNSLLRLAKDGSKSPILPTVAQDRDSMLPRLEATCVDLDRLTDTGSAFTPEESSPLNHIRCSHTAQNANFDRQPLIVNTVDNLHSSCPASQTRFMEVEGTRMPWTDCAPPDPTDFITTDRTRQKLVRSLATSRRNTVYYSEQPSNLRELVRRTSHIHGSSSFQEKLMPPCSLIGYQDSKIAAHSLEDDLWTVGSKLGLFVGGVEGRGFGGSTAVVSQAAQNRDYACFPDQYHSEIPIRQKHSVQSEISFDFHGRTSQHPLSSLTKNVVEQLKPSTHYTPTGRNNDPSSTETVSMQRTVPTKLKAVRWALKSSEQHKQHLEKGTLIPKLPVREEMMSTQSSSAVNNTKYPNLPRIQVMSPSPQMERQKNTQARETQDCWCILYPQEELPNRDSFWTVHQEVKLGPYNRVEFPDESRQATNPTELQSNLKNPVSVKSASRDEVRQQKENLARPVGLTKRVRPKTTTKERKLNAQVNRQQTETLIEAIEALRESISLSNRQLELYFKESELLEFSTVQRRMHGSLSEILSHRTSSSSSRTSRNRGLKHDFSKRTSAFRHFEECSQNREEKVTVEVRVVFLKIGEIDTLKELYYADAFIQAKWREPKLDGRTTEDLTINELEQYWNPLLFVDNILSETKETQWLMAQKNEAGEVYLLERRRIKGVFLETLELNDFPLDVQDLTITVTTERPESEVDIIPDQNEISAINVQTFVDQQEWKLHEHVEITKRIMKQEYSSSMKSHACLSVTCRAARRPGYFYWNVFLIMFMISSLSFATFAVSPDKAELRLRLSFTLILTSVTFKYVITQSLPKISYLTYMDKYVLMSLAILCIISVWHAIVTLLDPEHIATKYSRPADLFDLYGLQQHKSFPPPDTAVNSTENTQNETASFLKEHASPDSGFADNLLAFLLGSEQMEEPDQHAESKTDKHNGSILSSVDNQLNTTVLRLSQKCSLDNKMACEEWKRVQIVEQHVFTSFVIIYVIAHAVFIFWLYFDASRRRREMRQKDKDYRVSSVISYLLANNMNT</sequence>
<keyword evidence="4 6" id="KW-0472">Membrane</keyword>
<evidence type="ECO:0000256" key="6">
    <source>
        <dbReference type="SAM" id="Phobius"/>
    </source>
</evidence>
<dbReference type="GO" id="GO:0016020">
    <property type="term" value="C:membrane"/>
    <property type="evidence" value="ECO:0007669"/>
    <property type="project" value="UniProtKB-SubCell"/>
</dbReference>
<dbReference type="GO" id="GO:0004888">
    <property type="term" value="F:transmembrane signaling receptor activity"/>
    <property type="evidence" value="ECO:0007669"/>
    <property type="project" value="InterPro"/>
</dbReference>
<organism evidence="9 10">
    <name type="scientific">Paragonimus westermani</name>
    <dbReference type="NCBI Taxonomy" id="34504"/>
    <lineage>
        <taxon>Eukaryota</taxon>
        <taxon>Metazoa</taxon>
        <taxon>Spiralia</taxon>
        <taxon>Lophotrochozoa</taxon>
        <taxon>Platyhelminthes</taxon>
        <taxon>Trematoda</taxon>
        <taxon>Digenea</taxon>
        <taxon>Plagiorchiida</taxon>
        <taxon>Troglotremata</taxon>
        <taxon>Troglotrematidae</taxon>
        <taxon>Paragonimus</taxon>
    </lineage>
</organism>
<dbReference type="SUPFAM" id="SSF63712">
    <property type="entry name" value="Nicotinic receptor ligand binding domain-like"/>
    <property type="match status" value="1"/>
</dbReference>
<dbReference type="PANTHER" id="PTHR18945">
    <property type="entry name" value="NEUROTRANSMITTER GATED ION CHANNEL"/>
    <property type="match status" value="1"/>
</dbReference>
<feature type="transmembrane region" description="Helical" evidence="6">
    <location>
        <begin position="768"/>
        <end position="789"/>
    </location>
</feature>
<dbReference type="InterPro" id="IPR006202">
    <property type="entry name" value="Neur_chan_lig-bd"/>
</dbReference>
<evidence type="ECO:0000256" key="2">
    <source>
        <dbReference type="ARBA" id="ARBA00022692"/>
    </source>
</evidence>
<accession>A0A8T0DWG2</accession>
<reference evidence="9 10" key="1">
    <citation type="submission" date="2019-07" db="EMBL/GenBank/DDBJ databases">
        <title>Annotation for the trematode Paragonimus westermani.</title>
        <authorList>
            <person name="Choi Y.-J."/>
        </authorList>
    </citation>
    <scope>NUCLEOTIDE SEQUENCE [LARGE SCALE GENOMIC DNA]</scope>
    <source>
        <strain evidence="9">180907_Pwestermani</strain>
    </source>
</reference>
<evidence type="ECO:0000259" key="7">
    <source>
        <dbReference type="Pfam" id="PF02931"/>
    </source>
</evidence>
<dbReference type="Proteomes" id="UP000699462">
    <property type="component" value="Unassembled WGS sequence"/>
</dbReference>
<dbReference type="InterPro" id="IPR006029">
    <property type="entry name" value="Neurotrans-gated_channel_TM"/>
</dbReference>
<dbReference type="Pfam" id="PF02932">
    <property type="entry name" value="Neur_chan_memb"/>
    <property type="match status" value="1"/>
</dbReference>
<dbReference type="GO" id="GO:0005230">
    <property type="term" value="F:extracellular ligand-gated monoatomic ion channel activity"/>
    <property type="evidence" value="ECO:0007669"/>
    <property type="project" value="InterPro"/>
</dbReference>
<comment type="caution">
    <text evidence="9">The sequence shown here is derived from an EMBL/GenBank/DDBJ whole genome shotgun (WGS) entry which is preliminary data.</text>
</comment>
<dbReference type="SUPFAM" id="SSF90112">
    <property type="entry name" value="Neurotransmitter-gated ion-channel transmembrane pore"/>
    <property type="match status" value="1"/>
</dbReference>
<keyword evidence="2 6" id="KW-0812">Transmembrane</keyword>
<evidence type="ECO:0000313" key="9">
    <source>
        <dbReference type="EMBL" id="KAF8571930.1"/>
    </source>
</evidence>
<name>A0A8T0DWG2_9TREM</name>
<dbReference type="InterPro" id="IPR006201">
    <property type="entry name" value="Neur_channel"/>
</dbReference>
<evidence type="ECO:0000259" key="8">
    <source>
        <dbReference type="Pfam" id="PF02932"/>
    </source>
</evidence>
<gene>
    <name evidence="9" type="ORF">P879_01248</name>
</gene>
<feature type="region of interest" description="Disordered" evidence="5">
    <location>
        <begin position="289"/>
        <end position="310"/>
    </location>
</feature>
<dbReference type="Gene3D" id="1.20.58.390">
    <property type="entry name" value="Neurotransmitter-gated ion-channel transmembrane domain"/>
    <property type="match status" value="1"/>
</dbReference>
<dbReference type="EMBL" id="JTDF01000251">
    <property type="protein sequence ID" value="KAF8571930.1"/>
    <property type="molecule type" value="Genomic_DNA"/>
</dbReference>
<feature type="region of interest" description="Disordered" evidence="5">
    <location>
        <begin position="442"/>
        <end position="482"/>
    </location>
</feature>
<proteinExistence type="predicted"/>